<accession>A0ACB5SJD7</accession>
<evidence type="ECO:0000313" key="1">
    <source>
        <dbReference type="EMBL" id="GME44193.1"/>
    </source>
</evidence>
<sequence>MTAPTLEVAPVLSTPETHIFEDPTPPVDPSSLPPRASDAQLAITYEVERTVREIRDGRWRRIALQFPDHMLVDAPRVYAALSRGLERARKAPRAAAAGSEAAGGEGGSVNGVAERLAEVDVGANGEAEEVEEQLYILGDTSYGACCVDEIAAEHVDADVVVHYGRSCLSPTARLPVIYVFTTRPLELEPVVEVFKQTYPEKDQKVVLMADIPYSNHLPVLAEQLQGDGYTALYLTSIVHDPSSPLPNRTVPDKVKEDQQALRDYQLFHVSDPPTSLLLTLSSRVAAVHIYPTDTPRPTQALLASSTRTLRRRYGLLTRLSVEPVFGILINTLSVKNYLHVVDHVKELIAAAGKKSYTFVVGKINAAKVANFSEVGGWVVIGCWESSLIESQDFWKPIITPFELQLTLQDDAQRVWTGEWTGDFQALLRARAEAGAEPSPAEEDEAGGAAETENGAAGEGWDSDEESAPPEFDLRTGRYVSHARPMRATAAASARKGVAAQINGTGTAPGAAGHSLIKRANGDVAQIGGVVSPGAEFLRSQRTWRGLGSEFDALGDDEACGAGPERGARMEEGRGGLARGYAVGDDAEISSGNPPSTEHASCSTTIDQETAPPRTPSIHARLSACPRRRDRDRILTTHPTIAESLLASLPTRSLIDLFHTSRHLRHFLAEYPLAWRTLSFRAPQPALGVNNPDGDALDGPARNAKQYALDALLIQVVVPFGTRLTSLDLCNTAVSGVRLVSRVLEPRVHTLQHLSVRGCKNVSIKYHLVPFLEPYVHPGSPWAKTTELALRSLYTYRCRHHRRRPYLPSSLMRRDSDSEPTHQLIEICHQLGIWTDTMWCTTPGGRCFRRKDYYSGRAAPGTNEVWVPFDRLWRSGCGRTRRVDMMENRSANSTEEEKN</sequence>
<name>A0ACB5SJD7_9PEZI</name>
<dbReference type="EMBL" id="BSXG01000112">
    <property type="protein sequence ID" value="GME44193.1"/>
    <property type="molecule type" value="Genomic_DNA"/>
</dbReference>
<evidence type="ECO:0000313" key="2">
    <source>
        <dbReference type="Proteomes" id="UP001165186"/>
    </source>
</evidence>
<dbReference type="Proteomes" id="UP001165186">
    <property type="component" value="Unassembled WGS sequence"/>
</dbReference>
<comment type="caution">
    <text evidence="1">The sequence shown here is derived from an EMBL/GenBank/DDBJ whole genome shotgun (WGS) entry which is preliminary data.</text>
</comment>
<protein>
    <submittedName>
        <fullName evidence="1">Diphthamide biosynthesis protein</fullName>
    </submittedName>
</protein>
<keyword evidence="2" id="KW-1185">Reference proteome</keyword>
<organism evidence="1 2">
    <name type="scientific">Neofusicoccum parvum</name>
    <dbReference type="NCBI Taxonomy" id="310453"/>
    <lineage>
        <taxon>Eukaryota</taxon>
        <taxon>Fungi</taxon>
        <taxon>Dikarya</taxon>
        <taxon>Ascomycota</taxon>
        <taxon>Pezizomycotina</taxon>
        <taxon>Dothideomycetes</taxon>
        <taxon>Dothideomycetes incertae sedis</taxon>
        <taxon>Botryosphaeriales</taxon>
        <taxon>Botryosphaeriaceae</taxon>
        <taxon>Neofusicoccum</taxon>
    </lineage>
</organism>
<gene>
    <name evidence="1" type="primary">g2551</name>
    <name evidence="1" type="ORF">NpPPO83_00002551</name>
</gene>
<reference evidence="1" key="1">
    <citation type="submission" date="2024-09" db="EMBL/GenBank/DDBJ databases">
        <title>Draft Genome Sequences of Neofusicoccum parvum.</title>
        <authorList>
            <person name="Ashida A."/>
            <person name="Camagna M."/>
            <person name="Tanaka A."/>
            <person name="Takemoto D."/>
        </authorList>
    </citation>
    <scope>NUCLEOTIDE SEQUENCE</scope>
    <source>
        <strain evidence="1">PPO83</strain>
    </source>
</reference>
<proteinExistence type="predicted"/>